<dbReference type="PANTHER" id="PTHR11431">
    <property type="entry name" value="FERRITIN"/>
    <property type="match status" value="1"/>
</dbReference>
<dbReference type="GO" id="GO:0016491">
    <property type="term" value="F:oxidoreductase activity"/>
    <property type="evidence" value="ECO:0007669"/>
    <property type="project" value="UniProtKB-KW"/>
</dbReference>
<dbReference type="GO" id="GO:0006879">
    <property type="term" value="P:intracellular iron ion homeostasis"/>
    <property type="evidence" value="ECO:0007669"/>
    <property type="project" value="UniProtKB-KW"/>
</dbReference>
<comment type="subcellular location">
    <subcellularLocation>
        <location evidence="8">Cytoplasm</location>
    </subcellularLocation>
</comment>
<feature type="binding site" evidence="7">
    <location>
        <position position="127"/>
    </location>
    <ligand>
        <name>Fe cation</name>
        <dbReference type="ChEBI" id="CHEBI:24875"/>
        <label>1</label>
    </ligand>
</feature>
<protein>
    <recommendedName>
        <fullName evidence="8">Ferritin</fullName>
        <ecNumber evidence="8">1.16.3.2</ecNumber>
    </recommendedName>
</protein>
<evidence type="ECO:0000256" key="1">
    <source>
        <dbReference type="ARBA" id="ARBA00006950"/>
    </source>
</evidence>
<dbReference type="SUPFAM" id="SSF47240">
    <property type="entry name" value="Ferritin-like"/>
    <property type="match status" value="1"/>
</dbReference>
<keyword evidence="8" id="KW-0963">Cytoplasm</keyword>
<dbReference type="InterPro" id="IPR012347">
    <property type="entry name" value="Ferritin-like"/>
</dbReference>
<dbReference type="InterPro" id="IPR009040">
    <property type="entry name" value="Ferritin-like_diiron"/>
</dbReference>
<keyword evidence="4" id="KW-0560">Oxidoreductase</keyword>
<feature type="domain" description="Ferritin-like diiron" evidence="9">
    <location>
        <begin position="1"/>
        <end position="145"/>
    </location>
</feature>
<dbReference type="InterPro" id="IPR001519">
    <property type="entry name" value="Ferritin"/>
</dbReference>
<dbReference type="OrthoDB" id="9801481at2"/>
<evidence type="ECO:0000256" key="5">
    <source>
        <dbReference type="ARBA" id="ARBA00023004"/>
    </source>
</evidence>
<evidence type="ECO:0000256" key="8">
    <source>
        <dbReference type="RuleBase" id="RU361145"/>
    </source>
</evidence>
<evidence type="ECO:0000256" key="7">
    <source>
        <dbReference type="PIRSR" id="PIRSR601519-1"/>
    </source>
</evidence>
<reference evidence="10 11" key="1">
    <citation type="submission" date="2019-09" db="EMBL/GenBank/DDBJ databases">
        <title>Flavobacterium sp. nov., isolated from glacier ice.</title>
        <authorList>
            <person name="Liu Q."/>
        </authorList>
    </citation>
    <scope>NUCLEOTIDE SEQUENCE [LARGE SCALE GENOMIC DNA]</scope>
    <source>
        <strain evidence="10 11">NBRC 112527</strain>
    </source>
</reference>
<dbReference type="InterPro" id="IPR041719">
    <property type="entry name" value="Ferritin_prok"/>
</dbReference>
<comment type="function">
    <text evidence="6">May alleviate iron toxicity in the presence of oxygen.</text>
</comment>
<feature type="binding site" evidence="7">
    <location>
        <position position="94"/>
    </location>
    <ligand>
        <name>Fe cation</name>
        <dbReference type="ChEBI" id="CHEBI:24875"/>
        <label>1</label>
    </ligand>
</feature>
<dbReference type="PANTHER" id="PTHR11431:SF127">
    <property type="entry name" value="BACTERIAL NON-HEME FERRITIN"/>
    <property type="match status" value="1"/>
</dbReference>
<dbReference type="GO" id="GO:0006826">
    <property type="term" value="P:iron ion transport"/>
    <property type="evidence" value="ECO:0007669"/>
    <property type="project" value="InterPro"/>
</dbReference>
<evidence type="ECO:0000256" key="4">
    <source>
        <dbReference type="ARBA" id="ARBA00023002"/>
    </source>
</evidence>
<dbReference type="GO" id="GO:0008199">
    <property type="term" value="F:ferric iron binding"/>
    <property type="evidence" value="ECO:0007669"/>
    <property type="project" value="InterPro"/>
</dbReference>
<keyword evidence="3 7" id="KW-0479">Metal-binding</keyword>
<dbReference type="GO" id="GO:0008198">
    <property type="term" value="F:ferrous iron binding"/>
    <property type="evidence" value="ECO:0007669"/>
    <property type="project" value="TreeGrafter"/>
</dbReference>
<dbReference type="AlphaFoldDB" id="A0A7J5AIY4"/>
<comment type="function">
    <text evidence="8">Iron-storage protein.</text>
</comment>
<dbReference type="CDD" id="cd01055">
    <property type="entry name" value="Nonheme_Ferritin"/>
    <property type="match status" value="1"/>
</dbReference>
<evidence type="ECO:0000313" key="11">
    <source>
        <dbReference type="Proteomes" id="UP000490922"/>
    </source>
</evidence>
<evidence type="ECO:0000259" key="9">
    <source>
        <dbReference type="PROSITE" id="PS50905"/>
    </source>
</evidence>
<feature type="binding site" evidence="7">
    <location>
        <position position="17"/>
    </location>
    <ligand>
        <name>Fe cation</name>
        <dbReference type="ChEBI" id="CHEBI:24875"/>
        <label>1</label>
    </ligand>
</feature>
<dbReference type="InterPro" id="IPR008331">
    <property type="entry name" value="Ferritin_DPS_dom"/>
</dbReference>
<dbReference type="EC" id="1.16.3.2" evidence="8"/>
<name>A0A7J5AIY4_9FLAO</name>
<dbReference type="Gene3D" id="1.20.1260.10">
    <property type="match status" value="1"/>
</dbReference>
<keyword evidence="5 7" id="KW-0408">Iron</keyword>
<proteinExistence type="inferred from homology"/>
<keyword evidence="11" id="KW-1185">Reference proteome</keyword>
<dbReference type="GO" id="GO:0042802">
    <property type="term" value="F:identical protein binding"/>
    <property type="evidence" value="ECO:0007669"/>
    <property type="project" value="UniProtKB-ARBA"/>
</dbReference>
<dbReference type="EMBL" id="WAEM01000002">
    <property type="protein sequence ID" value="KAB1156979.1"/>
    <property type="molecule type" value="Genomic_DNA"/>
</dbReference>
<dbReference type="FunFam" id="1.20.1260.10:FF:000001">
    <property type="entry name" value="Non-heme ferritin"/>
    <property type="match status" value="1"/>
</dbReference>
<dbReference type="Proteomes" id="UP000490922">
    <property type="component" value="Unassembled WGS sequence"/>
</dbReference>
<organism evidence="10 11">
    <name type="scientific">Flavobacterium luteum</name>
    <dbReference type="NCBI Taxonomy" id="2026654"/>
    <lineage>
        <taxon>Bacteria</taxon>
        <taxon>Pseudomonadati</taxon>
        <taxon>Bacteroidota</taxon>
        <taxon>Flavobacteriia</taxon>
        <taxon>Flavobacteriales</taxon>
        <taxon>Flavobacteriaceae</taxon>
        <taxon>Flavobacterium</taxon>
    </lineage>
</organism>
<evidence type="ECO:0000256" key="2">
    <source>
        <dbReference type="ARBA" id="ARBA00022434"/>
    </source>
</evidence>
<comment type="similarity">
    <text evidence="1 8">Belongs to the ferritin family. Prokaryotic subfamily.</text>
</comment>
<gene>
    <name evidence="10" type="ORF">F6464_06435</name>
</gene>
<dbReference type="PROSITE" id="PS50905">
    <property type="entry name" value="FERRITIN_LIKE"/>
    <property type="match status" value="1"/>
</dbReference>
<evidence type="ECO:0000256" key="6">
    <source>
        <dbReference type="ARBA" id="ARBA00054546"/>
    </source>
</evidence>
<evidence type="ECO:0000256" key="3">
    <source>
        <dbReference type="ARBA" id="ARBA00022723"/>
    </source>
</evidence>
<comment type="catalytic activity">
    <reaction evidence="8">
        <text>4 Fe(2+) + O2 + 6 H2O = 4 iron(III) oxide-hydroxide + 12 H(+)</text>
        <dbReference type="Rhea" id="RHEA:11972"/>
        <dbReference type="ChEBI" id="CHEBI:15377"/>
        <dbReference type="ChEBI" id="CHEBI:15378"/>
        <dbReference type="ChEBI" id="CHEBI:15379"/>
        <dbReference type="ChEBI" id="CHEBI:29033"/>
        <dbReference type="ChEBI" id="CHEBI:78619"/>
        <dbReference type="EC" id="1.16.3.2"/>
    </reaction>
</comment>
<keyword evidence="2 8" id="KW-0409">Iron storage</keyword>
<dbReference type="RefSeq" id="WP_151106973.1">
    <property type="nucleotide sequence ID" value="NZ_WAEM01000002.1"/>
</dbReference>
<comment type="caution">
    <text evidence="10">The sequence shown here is derived from an EMBL/GenBank/DDBJ whole genome shotgun (WGS) entry which is preliminary data.</text>
</comment>
<dbReference type="GO" id="GO:0005737">
    <property type="term" value="C:cytoplasm"/>
    <property type="evidence" value="ECO:0007669"/>
    <property type="project" value="UniProtKB-SubCell"/>
</dbReference>
<evidence type="ECO:0000313" key="10">
    <source>
        <dbReference type="EMBL" id="KAB1156979.1"/>
    </source>
</evidence>
<sequence length="170" mass="19288">MLTKNIETALNKQIRIEAESSQTYLAMACWAEVSGLEGIAQFMFTQSDEERAHMLKLIKYVNERGGHALVSELKAPTTTYGTFKEMFEALYKHEIFVSDSINELVHITFSEKDYATHNFLQWYVAEQIEEEATAKSILDKINLIGDDKGGLYLFDRDIQQAAITAAIPKV</sequence>
<feature type="binding site" evidence="7">
    <location>
        <position position="53"/>
    </location>
    <ligand>
        <name>Fe cation</name>
        <dbReference type="ChEBI" id="CHEBI:24875"/>
        <label>1</label>
    </ligand>
</feature>
<feature type="binding site" evidence="7">
    <location>
        <position position="50"/>
    </location>
    <ligand>
        <name>Fe cation</name>
        <dbReference type="ChEBI" id="CHEBI:24875"/>
        <label>1</label>
    </ligand>
</feature>
<dbReference type="InterPro" id="IPR009078">
    <property type="entry name" value="Ferritin-like_SF"/>
</dbReference>
<accession>A0A7J5AIY4</accession>
<dbReference type="Pfam" id="PF00210">
    <property type="entry name" value="Ferritin"/>
    <property type="match status" value="1"/>
</dbReference>